<evidence type="ECO:0000256" key="1">
    <source>
        <dbReference type="PROSITE-ProRule" id="PRU00176"/>
    </source>
</evidence>
<evidence type="ECO:0000259" key="2">
    <source>
        <dbReference type="PROSITE" id="PS50102"/>
    </source>
</evidence>
<proteinExistence type="predicted"/>
<dbReference type="InterPro" id="IPR035979">
    <property type="entry name" value="RBD_domain_sf"/>
</dbReference>
<dbReference type="Pfam" id="PF00076">
    <property type="entry name" value="RRM_1"/>
    <property type="match status" value="1"/>
</dbReference>
<dbReference type="Proteomes" id="UP000799764">
    <property type="component" value="Unassembled WGS sequence"/>
</dbReference>
<dbReference type="Gene3D" id="3.30.70.330">
    <property type="match status" value="1"/>
</dbReference>
<dbReference type="SUPFAM" id="SSF54928">
    <property type="entry name" value="RNA-binding domain, RBD"/>
    <property type="match status" value="1"/>
</dbReference>
<evidence type="ECO:0000313" key="3">
    <source>
        <dbReference type="EMBL" id="KAF2448975.1"/>
    </source>
</evidence>
<keyword evidence="4" id="KW-1185">Reference proteome</keyword>
<accession>A0A9P4PPL5</accession>
<dbReference type="InterPro" id="IPR012677">
    <property type="entry name" value="Nucleotide-bd_a/b_plait_sf"/>
</dbReference>
<reference evidence="3" key="1">
    <citation type="journal article" date="2020" name="Stud. Mycol.">
        <title>101 Dothideomycetes genomes: a test case for predicting lifestyles and emergence of pathogens.</title>
        <authorList>
            <person name="Haridas S."/>
            <person name="Albert R."/>
            <person name="Binder M."/>
            <person name="Bloem J."/>
            <person name="Labutti K."/>
            <person name="Salamov A."/>
            <person name="Andreopoulos B."/>
            <person name="Baker S."/>
            <person name="Barry K."/>
            <person name="Bills G."/>
            <person name="Bluhm B."/>
            <person name="Cannon C."/>
            <person name="Castanera R."/>
            <person name="Culley D."/>
            <person name="Daum C."/>
            <person name="Ezra D."/>
            <person name="Gonzalez J."/>
            <person name="Henrissat B."/>
            <person name="Kuo A."/>
            <person name="Liang C."/>
            <person name="Lipzen A."/>
            <person name="Lutzoni F."/>
            <person name="Magnuson J."/>
            <person name="Mondo S."/>
            <person name="Nolan M."/>
            <person name="Ohm R."/>
            <person name="Pangilinan J."/>
            <person name="Park H.-J."/>
            <person name="Ramirez L."/>
            <person name="Alfaro M."/>
            <person name="Sun H."/>
            <person name="Tritt A."/>
            <person name="Yoshinaga Y."/>
            <person name="Zwiers L.-H."/>
            <person name="Turgeon B."/>
            <person name="Goodwin S."/>
            <person name="Spatafora J."/>
            <person name="Crous P."/>
            <person name="Grigoriev I."/>
        </authorList>
    </citation>
    <scope>NUCLEOTIDE SEQUENCE</scope>
    <source>
        <strain evidence="3">CBS 690.94</strain>
    </source>
</reference>
<dbReference type="EMBL" id="MU001495">
    <property type="protein sequence ID" value="KAF2448975.1"/>
    <property type="molecule type" value="Genomic_DNA"/>
</dbReference>
<name>A0A9P4PPL5_9PLEO</name>
<dbReference type="GO" id="GO:0003723">
    <property type="term" value="F:RNA binding"/>
    <property type="evidence" value="ECO:0007669"/>
    <property type="project" value="UniProtKB-UniRule"/>
</dbReference>
<organism evidence="3 4">
    <name type="scientific">Karstenula rhodostoma CBS 690.94</name>
    <dbReference type="NCBI Taxonomy" id="1392251"/>
    <lineage>
        <taxon>Eukaryota</taxon>
        <taxon>Fungi</taxon>
        <taxon>Dikarya</taxon>
        <taxon>Ascomycota</taxon>
        <taxon>Pezizomycotina</taxon>
        <taxon>Dothideomycetes</taxon>
        <taxon>Pleosporomycetidae</taxon>
        <taxon>Pleosporales</taxon>
        <taxon>Massarineae</taxon>
        <taxon>Didymosphaeriaceae</taxon>
        <taxon>Karstenula</taxon>
    </lineage>
</organism>
<evidence type="ECO:0000313" key="4">
    <source>
        <dbReference type="Proteomes" id="UP000799764"/>
    </source>
</evidence>
<dbReference type="PROSITE" id="PS50102">
    <property type="entry name" value="RRM"/>
    <property type="match status" value="1"/>
</dbReference>
<dbReference type="InterPro" id="IPR000504">
    <property type="entry name" value="RRM_dom"/>
</dbReference>
<sequence length="305" mass="34138">MPKTKTVRFVNLSLHHQNKIIWDLFDESHCAGFIDDDDPEDKVKYASDTTAYYKNGTIYLTCADDRELYDFFNEREEKKASGKCVNFFIPKFKPGASKQDVCKVLTPYVRNDIQMRPGQPFAFVFMRPDAAAAFMETYMKTMAEEKKWRRDGLNYQVRWGDQTKGNGGQRSPAAEFKAVPASGPTDTETCGGFSNCPVNTDTPRVFRPAPAAAPVQGPVKVRVNGLPYAATEEHIRRVFENAQFQVEQLELNNTIGSDIHAVVMLVSQAEAKRALSTLNGQNLVSVRKGPKNLKCKIAIVPIESA</sequence>
<protein>
    <recommendedName>
        <fullName evidence="2">RRM domain-containing protein</fullName>
    </recommendedName>
</protein>
<dbReference type="OrthoDB" id="3687416at2759"/>
<feature type="domain" description="RRM" evidence="2">
    <location>
        <begin position="219"/>
        <end position="300"/>
    </location>
</feature>
<gene>
    <name evidence="3" type="ORF">P171DRAFT_509384</name>
</gene>
<comment type="caution">
    <text evidence="3">The sequence shown here is derived from an EMBL/GenBank/DDBJ whole genome shotgun (WGS) entry which is preliminary data.</text>
</comment>
<dbReference type="AlphaFoldDB" id="A0A9P4PPL5"/>
<keyword evidence="1" id="KW-0694">RNA-binding</keyword>